<protein>
    <submittedName>
        <fullName evidence="2">Uncharacterized protein</fullName>
    </submittedName>
</protein>
<keyword evidence="1" id="KW-0812">Transmembrane</keyword>
<dbReference type="AlphaFoldDB" id="F2NCS0"/>
<evidence type="ECO:0000313" key="2">
    <source>
        <dbReference type="EMBL" id="AEB09351.1"/>
    </source>
</evidence>
<accession>F2NCS0</accession>
<evidence type="ECO:0000313" key="3">
    <source>
        <dbReference type="Proteomes" id="UP000000483"/>
    </source>
</evidence>
<dbReference type="STRING" id="880072.Desac_1496"/>
<dbReference type="KEGG" id="dao:Desac_1496"/>
<proteinExistence type="predicted"/>
<feature type="transmembrane region" description="Helical" evidence="1">
    <location>
        <begin position="9"/>
        <end position="27"/>
    </location>
</feature>
<keyword evidence="1" id="KW-1133">Transmembrane helix</keyword>
<reference evidence="3" key="2">
    <citation type="submission" date="2011-03" db="EMBL/GenBank/DDBJ databases">
        <title>The complete genome of Desulfobacca acetoxidans DSM 11109.</title>
        <authorList>
            <consortium name="US DOE Joint Genome Institute (JGI-PGF)"/>
            <person name="Lucas S."/>
            <person name="Copeland A."/>
            <person name="Lapidus A."/>
            <person name="Bruce D."/>
            <person name="Goodwin L."/>
            <person name="Pitluck S."/>
            <person name="Peters L."/>
            <person name="Kyrpides N."/>
            <person name="Mavromatis K."/>
            <person name="Ivanova N."/>
            <person name="Ovchinnikova G."/>
            <person name="Teshima H."/>
            <person name="Detter J.C."/>
            <person name="Han C."/>
            <person name="Land M."/>
            <person name="Hauser L."/>
            <person name="Markowitz V."/>
            <person name="Cheng J.-F."/>
            <person name="Hugenholtz P."/>
            <person name="Woyke T."/>
            <person name="Wu D."/>
            <person name="Spring S."/>
            <person name="Schueler E."/>
            <person name="Brambilla E."/>
            <person name="Klenk H.-P."/>
            <person name="Eisen J.A."/>
        </authorList>
    </citation>
    <scope>NUCLEOTIDE SEQUENCE [LARGE SCALE GENOMIC DNA]</scope>
    <source>
        <strain evidence="3">ATCC 700848 / DSM 11109 / ASRB2</strain>
    </source>
</reference>
<reference evidence="2 3" key="1">
    <citation type="journal article" date="2011" name="Stand. Genomic Sci.">
        <title>Complete genome sequence of the acetate-degrading sulfate reducer Desulfobacca acetoxidans type strain (ASRB2).</title>
        <authorList>
            <person name="Goker M."/>
            <person name="Teshima H."/>
            <person name="Lapidus A."/>
            <person name="Nolan M."/>
            <person name="Lucas S."/>
            <person name="Hammon N."/>
            <person name="Deshpande S."/>
            <person name="Cheng J.F."/>
            <person name="Tapia R."/>
            <person name="Han C."/>
            <person name="Goodwin L."/>
            <person name="Pitluck S."/>
            <person name="Huntemann M."/>
            <person name="Liolios K."/>
            <person name="Ivanova N."/>
            <person name="Pagani I."/>
            <person name="Mavromatis K."/>
            <person name="Ovchinikova G."/>
            <person name="Pati A."/>
            <person name="Chen A."/>
            <person name="Palaniappan K."/>
            <person name="Land M."/>
            <person name="Hauser L."/>
            <person name="Brambilla E.M."/>
            <person name="Rohde M."/>
            <person name="Spring S."/>
            <person name="Detter J.C."/>
            <person name="Woyke T."/>
            <person name="Bristow J."/>
            <person name="Eisen J.A."/>
            <person name="Markowitz V."/>
            <person name="Hugenholtz P."/>
            <person name="Kyrpides N.C."/>
            <person name="Klenk H.P."/>
        </authorList>
    </citation>
    <scope>NUCLEOTIDE SEQUENCE [LARGE SCALE GENOMIC DNA]</scope>
    <source>
        <strain evidence="3">ATCC 700848 / DSM 11109 / ASRB2</strain>
    </source>
</reference>
<feature type="transmembrane region" description="Helical" evidence="1">
    <location>
        <begin position="33"/>
        <end position="51"/>
    </location>
</feature>
<gene>
    <name evidence="2" type="ordered locus">Desac_1496</name>
</gene>
<dbReference type="HOGENOM" id="CLU_3006735_0_0_7"/>
<keyword evidence="1" id="KW-0472">Membrane</keyword>
<organism evidence="2 3">
    <name type="scientific">Desulfobacca acetoxidans (strain ATCC 700848 / DSM 11109 / ASRB2)</name>
    <dbReference type="NCBI Taxonomy" id="880072"/>
    <lineage>
        <taxon>Bacteria</taxon>
        <taxon>Pseudomonadati</taxon>
        <taxon>Thermodesulfobacteriota</taxon>
        <taxon>Desulfobaccia</taxon>
        <taxon>Desulfobaccales</taxon>
        <taxon>Desulfobaccaceae</taxon>
        <taxon>Desulfobacca</taxon>
    </lineage>
</organism>
<dbReference type="Proteomes" id="UP000000483">
    <property type="component" value="Chromosome"/>
</dbReference>
<dbReference type="RefSeq" id="WP_013706461.1">
    <property type="nucleotide sequence ID" value="NC_015388.1"/>
</dbReference>
<dbReference type="EMBL" id="CP002629">
    <property type="protein sequence ID" value="AEB09351.1"/>
    <property type="molecule type" value="Genomic_DNA"/>
</dbReference>
<evidence type="ECO:0000256" key="1">
    <source>
        <dbReference type="SAM" id="Phobius"/>
    </source>
</evidence>
<keyword evidence="3" id="KW-1185">Reference proteome</keyword>
<name>F2NCS0_DESAR</name>
<sequence>MNLSGKKTYFVAGLIAAAVFARIAGFIDDRTYEAILGILGALGLGALRAGVTKVLQ</sequence>